<feature type="non-terminal residue" evidence="1">
    <location>
        <position position="1"/>
    </location>
</feature>
<sequence length="75" mass="8454">FEDHDSDITVIQPCQVRAERNIKLMSSPSQVHGHVSNSLYLNVAKIDSTLTTLLLFVQAQSTVNIQDKDKDQDQE</sequence>
<dbReference type="EMBL" id="JAAAJA010001705">
    <property type="protein sequence ID" value="KAG0246893.1"/>
    <property type="molecule type" value="Genomic_DNA"/>
</dbReference>
<protein>
    <submittedName>
        <fullName evidence="1">Uncharacterized protein</fullName>
    </submittedName>
</protein>
<gene>
    <name evidence="1" type="ORF">BG011_002295</name>
</gene>
<comment type="caution">
    <text evidence="1">The sequence shown here is derived from an EMBL/GenBank/DDBJ whole genome shotgun (WGS) entry which is preliminary data.</text>
</comment>
<keyword evidence="2" id="KW-1185">Reference proteome</keyword>
<evidence type="ECO:0000313" key="1">
    <source>
        <dbReference type="EMBL" id="KAG0246893.1"/>
    </source>
</evidence>
<proteinExistence type="predicted"/>
<name>A0A9P6TUQ4_9FUNG</name>
<reference evidence="1" key="1">
    <citation type="journal article" date="2020" name="Fungal Divers.">
        <title>Resolving the Mortierellaceae phylogeny through synthesis of multi-gene phylogenetics and phylogenomics.</title>
        <authorList>
            <person name="Vandepol N."/>
            <person name="Liber J."/>
            <person name="Desiro A."/>
            <person name="Na H."/>
            <person name="Kennedy M."/>
            <person name="Barry K."/>
            <person name="Grigoriev I.V."/>
            <person name="Miller A.N."/>
            <person name="O'Donnell K."/>
            <person name="Stajich J.E."/>
            <person name="Bonito G."/>
        </authorList>
    </citation>
    <scope>NUCLEOTIDE SEQUENCE</scope>
    <source>
        <strain evidence="1">KOD948</strain>
    </source>
</reference>
<evidence type="ECO:0000313" key="2">
    <source>
        <dbReference type="Proteomes" id="UP000726737"/>
    </source>
</evidence>
<dbReference type="AlphaFoldDB" id="A0A9P6TUQ4"/>
<dbReference type="Proteomes" id="UP000726737">
    <property type="component" value="Unassembled WGS sequence"/>
</dbReference>
<accession>A0A9P6TUQ4</accession>
<organism evidence="1 2">
    <name type="scientific">Mortierella polycephala</name>
    <dbReference type="NCBI Taxonomy" id="41804"/>
    <lineage>
        <taxon>Eukaryota</taxon>
        <taxon>Fungi</taxon>
        <taxon>Fungi incertae sedis</taxon>
        <taxon>Mucoromycota</taxon>
        <taxon>Mortierellomycotina</taxon>
        <taxon>Mortierellomycetes</taxon>
        <taxon>Mortierellales</taxon>
        <taxon>Mortierellaceae</taxon>
        <taxon>Mortierella</taxon>
    </lineage>
</organism>